<feature type="domain" description="HTH araC/xylS-type" evidence="6">
    <location>
        <begin position="169"/>
        <end position="267"/>
    </location>
</feature>
<dbReference type="GO" id="GO:0003700">
    <property type="term" value="F:DNA-binding transcription factor activity"/>
    <property type="evidence" value="ECO:0007669"/>
    <property type="project" value="InterPro"/>
</dbReference>
<dbReference type="PANTHER" id="PTHR46796:SF6">
    <property type="entry name" value="ARAC SUBFAMILY"/>
    <property type="match status" value="1"/>
</dbReference>
<organism evidence="7 8">
    <name type="scientific">Pseudomonas matsuisoli</name>
    <dbReference type="NCBI Taxonomy" id="1515666"/>
    <lineage>
        <taxon>Bacteria</taxon>
        <taxon>Pseudomonadati</taxon>
        <taxon>Pseudomonadota</taxon>
        <taxon>Gammaproteobacteria</taxon>
        <taxon>Pseudomonadales</taxon>
        <taxon>Pseudomonadaceae</taxon>
        <taxon>Pseudomonas</taxon>
    </lineage>
</organism>
<evidence type="ECO:0000313" key="8">
    <source>
        <dbReference type="Proteomes" id="UP000635983"/>
    </source>
</evidence>
<dbReference type="Proteomes" id="UP000635983">
    <property type="component" value="Unassembled WGS sequence"/>
</dbReference>
<keyword evidence="8" id="KW-1185">Reference proteome</keyword>
<accession>A0A917PM82</accession>
<evidence type="ECO:0000259" key="6">
    <source>
        <dbReference type="PROSITE" id="PS01124"/>
    </source>
</evidence>
<proteinExistence type="predicted"/>
<evidence type="ECO:0000256" key="2">
    <source>
        <dbReference type="ARBA" id="ARBA00023125"/>
    </source>
</evidence>
<reference evidence="7" key="1">
    <citation type="journal article" date="2014" name="Int. J. Syst. Evol. Microbiol.">
        <title>Complete genome sequence of Corynebacterium casei LMG S-19264T (=DSM 44701T), isolated from a smear-ripened cheese.</title>
        <authorList>
            <consortium name="US DOE Joint Genome Institute (JGI-PGF)"/>
            <person name="Walter F."/>
            <person name="Albersmeier A."/>
            <person name="Kalinowski J."/>
            <person name="Ruckert C."/>
        </authorList>
    </citation>
    <scope>NUCLEOTIDE SEQUENCE</scope>
    <source>
        <strain evidence="7">JCM 30078</strain>
    </source>
</reference>
<keyword evidence="2" id="KW-0238">DNA-binding</keyword>
<dbReference type="PRINTS" id="PR00032">
    <property type="entry name" value="HTHARAC"/>
</dbReference>
<dbReference type="PANTHER" id="PTHR46796">
    <property type="entry name" value="HTH-TYPE TRANSCRIPTIONAL ACTIVATOR RHAS-RELATED"/>
    <property type="match status" value="1"/>
</dbReference>
<keyword evidence="1" id="KW-0805">Transcription regulation</keyword>
<protein>
    <submittedName>
        <fullName evidence="7">AraC family transcriptional regulator</fullName>
    </submittedName>
</protein>
<dbReference type="SMART" id="SM00342">
    <property type="entry name" value="HTH_ARAC"/>
    <property type="match status" value="1"/>
</dbReference>
<dbReference type="Pfam" id="PF12833">
    <property type="entry name" value="HTH_18"/>
    <property type="match status" value="1"/>
</dbReference>
<dbReference type="GO" id="GO:0043565">
    <property type="term" value="F:sequence-specific DNA binding"/>
    <property type="evidence" value="ECO:0007669"/>
    <property type="project" value="InterPro"/>
</dbReference>
<dbReference type="PROSITE" id="PS01124">
    <property type="entry name" value="HTH_ARAC_FAMILY_2"/>
    <property type="match status" value="1"/>
</dbReference>
<name>A0A917PM82_9PSED</name>
<dbReference type="InterPro" id="IPR050204">
    <property type="entry name" value="AraC_XylS_family_regulators"/>
</dbReference>
<sequence>MEVQRYHHHTITRPILVPAVSEPLVVLILGGTARVEERTLSGAWDAYDVRVGDFFLTQSTEPYEMRWRTGTEGFDVMHAYVSLALLEQARASLWGGTRQVVALEEVSGGHDETLRSLMLLLLSELNPANTPNPLYLWGVGQALSVHLLRTYAIDAAGYRPQRLPAHRLKKAIRWMDTHLAGSFDLDAIALDAGLSPFHFSRCFKQSTGTSPLQYFLRLKMERAGHLLRTSSAPITEIALDLGYASPAHFAARFKRTMGTTPSAYRHSS</sequence>
<dbReference type="SUPFAM" id="SSF46689">
    <property type="entry name" value="Homeodomain-like"/>
    <property type="match status" value="2"/>
</dbReference>
<keyword evidence="4" id="KW-0804">Transcription</keyword>
<reference evidence="7" key="2">
    <citation type="submission" date="2020-09" db="EMBL/GenBank/DDBJ databases">
        <authorList>
            <person name="Sun Q."/>
            <person name="Ohkuma M."/>
        </authorList>
    </citation>
    <scope>NUCLEOTIDE SEQUENCE</scope>
    <source>
        <strain evidence="7">JCM 30078</strain>
    </source>
</reference>
<dbReference type="AlphaFoldDB" id="A0A917PM82"/>
<evidence type="ECO:0000256" key="4">
    <source>
        <dbReference type="ARBA" id="ARBA00023163"/>
    </source>
</evidence>
<evidence type="ECO:0000256" key="3">
    <source>
        <dbReference type="ARBA" id="ARBA00023159"/>
    </source>
</evidence>
<comment type="caution">
    <text evidence="7">The sequence shown here is derived from an EMBL/GenBank/DDBJ whole genome shotgun (WGS) entry which is preliminary data.</text>
</comment>
<keyword evidence="3" id="KW-0010">Activator</keyword>
<dbReference type="InterPro" id="IPR018060">
    <property type="entry name" value="HTH_AraC"/>
</dbReference>
<dbReference type="InterPro" id="IPR020449">
    <property type="entry name" value="Tscrpt_reg_AraC-type_HTH"/>
</dbReference>
<comment type="function">
    <text evidence="5">Regulatory protein of the TOL plasmid xyl operons. XylS activates the xylXYZLTEGFJQKIH operon required for the degradation of toluene, m-xylene and p-xylene.</text>
</comment>
<dbReference type="InterPro" id="IPR009057">
    <property type="entry name" value="Homeodomain-like_sf"/>
</dbReference>
<evidence type="ECO:0000256" key="1">
    <source>
        <dbReference type="ARBA" id="ARBA00023015"/>
    </source>
</evidence>
<dbReference type="EMBL" id="BMPO01000002">
    <property type="protein sequence ID" value="GGJ83921.1"/>
    <property type="molecule type" value="Genomic_DNA"/>
</dbReference>
<evidence type="ECO:0000256" key="5">
    <source>
        <dbReference type="ARBA" id="ARBA00037345"/>
    </source>
</evidence>
<dbReference type="Gene3D" id="1.10.10.60">
    <property type="entry name" value="Homeodomain-like"/>
    <property type="match status" value="2"/>
</dbReference>
<gene>
    <name evidence="7" type="ORF">GCM10009304_07420</name>
</gene>
<evidence type="ECO:0000313" key="7">
    <source>
        <dbReference type="EMBL" id="GGJ83921.1"/>
    </source>
</evidence>